<dbReference type="Proteomes" id="UP000295060">
    <property type="component" value="Unassembled WGS sequence"/>
</dbReference>
<sequence>MPRQRTGDTRARIQQAALELFAERGMQQTSLRDIADRLGVTKPALYYHFASREDLLNSLVEPMIAEFEAYAAAQQAAAPIPPRELLGSYFDLAYRHRALIQLAIRDLSVLHELKLAERFIEWRGTLAELLIGTSPSLSDVVRCMVALGGLSDCAVMIDHEPVAELREAAVEAAYDSLGRPD</sequence>
<evidence type="ECO:0000313" key="6">
    <source>
        <dbReference type="EMBL" id="TDW94558.1"/>
    </source>
</evidence>
<feature type="domain" description="HTH tetR-type" evidence="5">
    <location>
        <begin position="7"/>
        <end position="67"/>
    </location>
</feature>
<dbReference type="PANTHER" id="PTHR30055:SF234">
    <property type="entry name" value="HTH-TYPE TRANSCRIPTIONAL REGULATOR BETI"/>
    <property type="match status" value="1"/>
</dbReference>
<accession>A0ABY2FN64</accession>
<dbReference type="Gene3D" id="1.10.357.10">
    <property type="entry name" value="Tetracycline Repressor, domain 2"/>
    <property type="match status" value="1"/>
</dbReference>
<feature type="DNA-binding region" description="H-T-H motif" evidence="4">
    <location>
        <begin position="30"/>
        <end position="49"/>
    </location>
</feature>
<keyword evidence="7" id="KW-1185">Reference proteome</keyword>
<proteinExistence type="predicted"/>
<keyword evidence="2 4" id="KW-0238">DNA-binding</keyword>
<dbReference type="RefSeq" id="WP_133999971.1">
    <property type="nucleotide sequence ID" value="NZ_SODU01000001.1"/>
</dbReference>
<reference evidence="6 7" key="1">
    <citation type="submission" date="2019-03" db="EMBL/GenBank/DDBJ databases">
        <title>Genomic Encyclopedia of Type Strains, Phase III (KMG-III): the genomes of soil and plant-associated and newly described type strains.</title>
        <authorList>
            <person name="Whitman W."/>
        </authorList>
    </citation>
    <scope>NUCLEOTIDE SEQUENCE [LARGE SCALE GENOMIC DNA]</scope>
    <source>
        <strain evidence="6 7">VKMAc-2574</strain>
    </source>
</reference>
<evidence type="ECO:0000256" key="2">
    <source>
        <dbReference type="ARBA" id="ARBA00023125"/>
    </source>
</evidence>
<keyword evidence="3" id="KW-0804">Transcription</keyword>
<gene>
    <name evidence="6" type="ORF">EV137_1875</name>
</gene>
<evidence type="ECO:0000256" key="4">
    <source>
        <dbReference type="PROSITE-ProRule" id="PRU00335"/>
    </source>
</evidence>
<dbReference type="EMBL" id="SODU01000001">
    <property type="protein sequence ID" value="TDW94558.1"/>
    <property type="molecule type" value="Genomic_DNA"/>
</dbReference>
<evidence type="ECO:0000256" key="1">
    <source>
        <dbReference type="ARBA" id="ARBA00023015"/>
    </source>
</evidence>
<dbReference type="PRINTS" id="PR00455">
    <property type="entry name" value="HTHTETR"/>
</dbReference>
<dbReference type="PANTHER" id="PTHR30055">
    <property type="entry name" value="HTH-TYPE TRANSCRIPTIONAL REGULATOR RUTR"/>
    <property type="match status" value="1"/>
</dbReference>
<keyword evidence="1" id="KW-0805">Transcription regulation</keyword>
<dbReference type="InterPro" id="IPR009057">
    <property type="entry name" value="Homeodomain-like_sf"/>
</dbReference>
<dbReference type="SUPFAM" id="SSF46689">
    <property type="entry name" value="Homeodomain-like"/>
    <property type="match status" value="1"/>
</dbReference>
<protein>
    <submittedName>
        <fullName evidence="6">TetR family transcriptional regulator</fullName>
    </submittedName>
</protein>
<evidence type="ECO:0000259" key="5">
    <source>
        <dbReference type="PROSITE" id="PS50977"/>
    </source>
</evidence>
<evidence type="ECO:0000313" key="7">
    <source>
        <dbReference type="Proteomes" id="UP000295060"/>
    </source>
</evidence>
<dbReference type="PROSITE" id="PS50977">
    <property type="entry name" value="HTH_TETR_2"/>
    <property type="match status" value="1"/>
</dbReference>
<dbReference type="InterPro" id="IPR050109">
    <property type="entry name" value="HTH-type_TetR-like_transc_reg"/>
</dbReference>
<dbReference type="InterPro" id="IPR001647">
    <property type="entry name" value="HTH_TetR"/>
</dbReference>
<dbReference type="Pfam" id="PF00440">
    <property type="entry name" value="TetR_N"/>
    <property type="match status" value="1"/>
</dbReference>
<organism evidence="6 7">
    <name type="scientific">Kribbella pratensis</name>
    <dbReference type="NCBI Taxonomy" id="2512112"/>
    <lineage>
        <taxon>Bacteria</taxon>
        <taxon>Bacillati</taxon>
        <taxon>Actinomycetota</taxon>
        <taxon>Actinomycetes</taxon>
        <taxon>Propionibacteriales</taxon>
        <taxon>Kribbellaceae</taxon>
        <taxon>Kribbella</taxon>
    </lineage>
</organism>
<name>A0ABY2FN64_9ACTN</name>
<evidence type="ECO:0000256" key="3">
    <source>
        <dbReference type="ARBA" id="ARBA00023163"/>
    </source>
</evidence>
<comment type="caution">
    <text evidence="6">The sequence shown here is derived from an EMBL/GenBank/DDBJ whole genome shotgun (WGS) entry which is preliminary data.</text>
</comment>